<dbReference type="RefSeq" id="WP_248412974.1">
    <property type="nucleotide sequence ID" value="NZ_JALPQF010000008.1"/>
</dbReference>
<keyword evidence="2" id="KW-1185">Reference proteome</keyword>
<dbReference type="Proteomes" id="UP001203687">
    <property type="component" value="Unassembled WGS sequence"/>
</dbReference>
<comment type="caution">
    <text evidence="1">The sequence shown here is derived from an EMBL/GenBank/DDBJ whole genome shotgun (WGS) entry which is preliminary data.</text>
</comment>
<gene>
    <name evidence="1" type="ORF">MUY34_09905</name>
</gene>
<reference evidence="1" key="1">
    <citation type="submission" date="2022-04" db="EMBL/GenBank/DDBJ databases">
        <authorList>
            <person name="Ren T."/>
        </authorList>
    </citation>
    <scope>NUCLEOTIDE SEQUENCE</scope>
    <source>
        <strain evidence="1">F63249</strain>
    </source>
</reference>
<dbReference type="EMBL" id="JALPQF010000008">
    <property type="protein sequence ID" value="MCK8480938.1"/>
    <property type="molecule type" value="Genomic_DNA"/>
</dbReference>
<proteinExistence type="predicted"/>
<protein>
    <submittedName>
        <fullName evidence="1">Uncharacterized protein</fullName>
    </submittedName>
</protein>
<evidence type="ECO:0000313" key="2">
    <source>
        <dbReference type="Proteomes" id="UP001203687"/>
    </source>
</evidence>
<organism evidence="1 2">
    <name type="scientific">Psychroserpens algicola</name>
    <dbReference type="NCBI Taxonomy" id="1719034"/>
    <lineage>
        <taxon>Bacteria</taxon>
        <taxon>Pseudomonadati</taxon>
        <taxon>Bacteroidota</taxon>
        <taxon>Flavobacteriia</taxon>
        <taxon>Flavobacteriales</taxon>
        <taxon>Flavobacteriaceae</taxon>
        <taxon>Psychroserpens</taxon>
    </lineage>
</organism>
<accession>A0ABT0H9A0</accession>
<evidence type="ECO:0000313" key="1">
    <source>
        <dbReference type="EMBL" id="MCK8480938.1"/>
    </source>
</evidence>
<name>A0ABT0H9A0_9FLAO</name>
<sequence length="153" mass="17764">MIEFLRNGKELNGISMGLKIKSLYEIMGEPDEVIGDMANGYIRYNHLRYGYDESQCIIEMSIELSYLEKKLNFKNIKSEKYGIVSEQSFSISSKTKIHEFINFLNFLNISWQSDNKKDKNYLTLKLKPGPYVIFDLDNGILIRVSIVDGFQLL</sequence>